<dbReference type="GO" id="GO:0006355">
    <property type="term" value="P:regulation of DNA-templated transcription"/>
    <property type="evidence" value="ECO:0007669"/>
    <property type="project" value="InterPro"/>
</dbReference>
<dbReference type="AlphaFoldDB" id="A0A923L113"/>
<protein>
    <submittedName>
        <fullName evidence="1">Glycerol-3-phosphate responsive antiterminator</fullName>
    </submittedName>
</protein>
<dbReference type="Proteomes" id="UP000659630">
    <property type="component" value="Unassembled WGS sequence"/>
</dbReference>
<keyword evidence="2" id="KW-1185">Reference proteome</keyword>
<comment type="caution">
    <text evidence="1">The sequence shown here is derived from an EMBL/GenBank/DDBJ whole genome shotgun (WGS) entry which is preliminary data.</text>
</comment>
<dbReference type="PANTHER" id="PTHR35787:SF1">
    <property type="entry name" value="GLYCEROL UPTAKE OPERON ANTITERMINATOR REGULATORY PROTEIN"/>
    <property type="match status" value="1"/>
</dbReference>
<dbReference type="PIRSF" id="PIRSF016897">
    <property type="entry name" value="GlpP"/>
    <property type="match status" value="1"/>
</dbReference>
<reference evidence="1" key="1">
    <citation type="submission" date="2020-08" db="EMBL/GenBank/DDBJ databases">
        <title>Genome public.</title>
        <authorList>
            <person name="Liu C."/>
            <person name="Sun Q."/>
        </authorList>
    </citation>
    <scope>NUCLEOTIDE SEQUENCE</scope>
    <source>
        <strain evidence="1">BX8</strain>
    </source>
</reference>
<accession>A0A923L113</accession>
<evidence type="ECO:0000313" key="1">
    <source>
        <dbReference type="EMBL" id="MBC5581450.1"/>
    </source>
</evidence>
<dbReference type="InterPro" id="IPR006699">
    <property type="entry name" value="GlpP"/>
</dbReference>
<organism evidence="1 2">
    <name type="scientific">Anaerofilum hominis</name>
    <dbReference type="NCBI Taxonomy" id="2763016"/>
    <lineage>
        <taxon>Bacteria</taxon>
        <taxon>Bacillati</taxon>
        <taxon>Bacillota</taxon>
        <taxon>Clostridia</taxon>
        <taxon>Eubacteriales</taxon>
        <taxon>Oscillospiraceae</taxon>
        <taxon>Anaerofilum</taxon>
    </lineage>
</organism>
<gene>
    <name evidence="1" type="ORF">H8S23_07990</name>
</gene>
<dbReference type="PANTHER" id="PTHR35787">
    <property type="entry name" value="GLYCEROL UPTAKE OPERON ANTITERMINATOR REGULATORY PROTEIN"/>
    <property type="match status" value="1"/>
</dbReference>
<dbReference type="SUPFAM" id="SSF110391">
    <property type="entry name" value="GlpP-like"/>
    <property type="match status" value="1"/>
</dbReference>
<dbReference type="Gene3D" id="3.20.20.70">
    <property type="entry name" value="Aldolase class I"/>
    <property type="match status" value="1"/>
</dbReference>
<dbReference type="EMBL" id="JACONZ010000002">
    <property type="protein sequence ID" value="MBC5581450.1"/>
    <property type="molecule type" value="Genomic_DNA"/>
</dbReference>
<evidence type="ECO:0000313" key="2">
    <source>
        <dbReference type="Proteomes" id="UP000659630"/>
    </source>
</evidence>
<dbReference type="RefSeq" id="WP_186887801.1">
    <property type="nucleotide sequence ID" value="NZ_JACONZ010000002.1"/>
</dbReference>
<dbReference type="GO" id="GO:0006071">
    <property type="term" value="P:glycerol metabolic process"/>
    <property type="evidence" value="ECO:0007669"/>
    <property type="project" value="InterPro"/>
</dbReference>
<dbReference type="Pfam" id="PF04309">
    <property type="entry name" value="G3P_antiterm"/>
    <property type="match status" value="1"/>
</dbReference>
<name>A0A923L113_9FIRM</name>
<sequence>MELHEILKGSPIIAAVKDYDGMRKALSCDSEVFFILFGTICDIGDIVDEVKAAGKIVFVHLDLIEGLAGKDVAVDFLLKTTKLDGIISTKPALLKYARTKGLLTVQRFFLLDSIAAANVDRQFATSKPDMVEVLPGLMTSAIAGIAREHPDTPVIAGGLIKTKEDVMNALNAGAAAVSSTNHDVWFM</sequence>
<proteinExistence type="predicted"/>
<dbReference type="InterPro" id="IPR013785">
    <property type="entry name" value="Aldolase_TIM"/>
</dbReference>